<dbReference type="Proteomes" id="UP000552097">
    <property type="component" value="Unassembled WGS sequence"/>
</dbReference>
<evidence type="ECO:0000256" key="2">
    <source>
        <dbReference type="ARBA" id="ARBA00022448"/>
    </source>
</evidence>
<reference evidence="6 7" key="1">
    <citation type="submission" date="2020-08" db="EMBL/GenBank/DDBJ databases">
        <title>Sequencing the genomes of 1000 actinobacteria strains.</title>
        <authorList>
            <person name="Klenk H.-P."/>
        </authorList>
    </citation>
    <scope>NUCLEOTIDE SEQUENCE [LARGE SCALE GENOMIC DNA]</scope>
    <source>
        <strain evidence="6 7">DSM 45486</strain>
    </source>
</reference>
<dbReference type="Pfam" id="PF00005">
    <property type="entry name" value="ABC_tran"/>
    <property type="match status" value="1"/>
</dbReference>
<comment type="caution">
    <text evidence="6">The sequence shown here is derived from an EMBL/GenBank/DDBJ whole genome shotgun (WGS) entry which is preliminary data.</text>
</comment>
<dbReference type="PROSITE" id="PS00211">
    <property type="entry name" value="ABC_TRANSPORTER_1"/>
    <property type="match status" value="1"/>
</dbReference>
<dbReference type="InterPro" id="IPR003439">
    <property type="entry name" value="ABC_transporter-like_ATP-bd"/>
</dbReference>
<dbReference type="EMBL" id="JACHMO010000001">
    <property type="protein sequence ID" value="MBB5801188.1"/>
    <property type="molecule type" value="Genomic_DNA"/>
</dbReference>
<keyword evidence="2" id="KW-0813">Transport</keyword>
<organism evidence="6 7">
    <name type="scientific">Saccharothrix ecbatanensis</name>
    <dbReference type="NCBI Taxonomy" id="1105145"/>
    <lineage>
        <taxon>Bacteria</taxon>
        <taxon>Bacillati</taxon>
        <taxon>Actinomycetota</taxon>
        <taxon>Actinomycetes</taxon>
        <taxon>Pseudonocardiales</taxon>
        <taxon>Pseudonocardiaceae</taxon>
        <taxon>Saccharothrix</taxon>
    </lineage>
</organism>
<evidence type="ECO:0000313" key="6">
    <source>
        <dbReference type="EMBL" id="MBB5801188.1"/>
    </source>
</evidence>
<dbReference type="GO" id="GO:0016887">
    <property type="term" value="F:ATP hydrolysis activity"/>
    <property type="evidence" value="ECO:0007669"/>
    <property type="project" value="InterPro"/>
</dbReference>
<dbReference type="Gene3D" id="3.40.50.300">
    <property type="entry name" value="P-loop containing nucleotide triphosphate hydrolases"/>
    <property type="match status" value="1"/>
</dbReference>
<dbReference type="InterPro" id="IPR027417">
    <property type="entry name" value="P-loop_NTPase"/>
</dbReference>
<dbReference type="SUPFAM" id="SSF52540">
    <property type="entry name" value="P-loop containing nucleoside triphosphate hydrolases"/>
    <property type="match status" value="1"/>
</dbReference>
<dbReference type="InterPro" id="IPR017871">
    <property type="entry name" value="ABC_transporter-like_CS"/>
</dbReference>
<evidence type="ECO:0000256" key="3">
    <source>
        <dbReference type="ARBA" id="ARBA00022741"/>
    </source>
</evidence>
<evidence type="ECO:0000313" key="7">
    <source>
        <dbReference type="Proteomes" id="UP000552097"/>
    </source>
</evidence>
<dbReference type="GO" id="GO:0005524">
    <property type="term" value="F:ATP binding"/>
    <property type="evidence" value="ECO:0007669"/>
    <property type="project" value="UniProtKB-KW"/>
</dbReference>
<dbReference type="PANTHER" id="PTHR43335">
    <property type="entry name" value="ABC TRANSPORTER, ATP-BINDING PROTEIN"/>
    <property type="match status" value="1"/>
</dbReference>
<accession>A0A7W9HFV0</accession>
<dbReference type="RefSeq" id="WP_184916705.1">
    <property type="nucleotide sequence ID" value="NZ_JACHMO010000001.1"/>
</dbReference>
<sequence>MTVVVHTRQLTKNYGRREALHHLDLDLHAGEVYGLLGPNGAGKTTAIRLLMDLIRPTRGRIVLFGEDLTTGSVQARQRIGYVPGDLGLYGRLTGEEHLRLLAGLRGHPDLTDARVLAKRLDLDLSRRAGELSKGNRQKLGIVQAFLHRPELVILDEPASGLDPVAQREFHAHLREFAAEGGTALFSSHVLSEVEQVADRVGILLSGSLVVDAKVAALKAKALRALTFDFAEPVSAAVFEAVAGVQEVRSDGTRVHCRVVGPVGELVRAAALFPLVNVTSQEPDLQEIFLDYVEGEDRGR</sequence>
<dbReference type="SMART" id="SM00382">
    <property type="entry name" value="AAA"/>
    <property type="match status" value="1"/>
</dbReference>
<feature type="domain" description="ABC transporter" evidence="5">
    <location>
        <begin position="5"/>
        <end position="230"/>
    </location>
</feature>
<dbReference type="CDD" id="cd03230">
    <property type="entry name" value="ABC_DR_subfamily_A"/>
    <property type="match status" value="1"/>
</dbReference>
<keyword evidence="7" id="KW-1185">Reference proteome</keyword>
<evidence type="ECO:0000256" key="1">
    <source>
        <dbReference type="ARBA" id="ARBA00005417"/>
    </source>
</evidence>
<keyword evidence="4 6" id="KW-0067">ATP-binding</keyword>
<proteinExistence type="inferred from homology"/>
<dbReference type="PROSITE" id="PS50893">
    <property type="entry name" value="ABC_TRANSPORTER_2"/>
    <property type="match status" value="1"/>
</dbReference>
<evidence type="ECO:0000259" key="5">
    <source>
        <dbReference type="PROSITE" id="PS50893"/>
    </source>
</evidence>
<dbReference type="PANTHER" id="PTHR43335:SF4">
    <property type="entry name" value="ABC TRANSPORTER, ATP-BINDING PROTEIN"/>
    <property type="match status" value="1"/>
</dbReference>
<gene>
    <name evidence="6" type="ORF">F4560_000956</name>
</gene>
<name>A0A7W9HFV0_9PSEU</name>
<comment type="similarity">
    <text evidence="1">Belongs to the ABC transporter superfamily.</text>
</comment>
<dbReference type="AlphaFoldDB" id="A0A7W9HFV0"/>
<dbReference type="InterPro" id="IPR003593">
    <property type="entry name" value="AAA+_ATPase"/>
</dbReference>
<evidence type="ECO:0000256" key="4">
    <source>
        <dbReference type="ARBA" id="ARBA00022840"/>
    </source>
</evidence>
<protein>
    <submittedName>
        <fullName evidence="6">ABC-2 type transport system ATP-binding protein</fullName>
    </submittedName>
</protein>
<keyword evidence="3" id="KW-0547">Nucleotide-binding</keyword>